<dbReference type="Proteomes" id="UP000234462">
    <property type="component" value="Unassembled WGS sequence"/>
</dbReference>
<gene>
    <name evidence="1" type="ORF">BJEO58_00769</name>
</gene>
<name>A0A2H1L2R7_9MICO</name>
<dbReference type="AlphaFoldDB" id="A0A2H1L2R7"/>
<reference evidence="2" key="1">
    <citation type="submission" date="2017-03" db="EMBL/GenBank/DDBJ databases">
        <authorList>
            <person name="Monnet C."/>
        </authorList>
    </citation>
    <scope>NUCLEOTIDE SEQUENCE [LARGE SCALE GENOMIC DNA]</scope>
    <source>
        <strain evidence="2">SJ5-8</strain>
    </source>
</reference>
<evidence type="ECO:0000313" key="1">
    <source>
        <dbReference type="EMBL" id="SMY11186.1"/>
    </source>
</evidence>
<proteinExistence type="predicted"/>
<accession>A0A2H1L2R7</accession>
<sequence length="63" mass="6680">MTLLPLATLVTLGLLLLPLWQEGPTMRTQAFGIGLGGTRVFADETSGEGGLPWRAAFWAQPPG</sequence>
<evidence type="ECO:0000313" key="2">
    <source>
        <dbReference type="Proteomes" id="UP000234462"/>
    </source>
</evidence>
<protein>
    <submittedName>
        <fullName evidence="1">Uncharacterized protein</fullName>
    </submittedName>
</protein>
<dbReference type="EMBL" id="FXZM01000003">
    <property type="protein sequence ID" value="SMY11186.1"/>
    <property type="molecule type" value="Genomic_DNA"/>
</dbReference>
<organism evidence="1 2">
    <name type="scientific">Brevibacterium jeotgali</name>
    <dbReference type="NCBI Taxonomy" id="1262550"/>
    <lineage>
        <taxon>Bacteria</taxon>
        <taxon>Bacillati</taxon>
        <taxon>Actinomycetota</taxon>
        <taxon>Actinomycetes</taxon>
        <taxon>Micrococcales</taxon>
        <taxon>Brevibacteriaceae</taxon>
        <taxon>Brevibacterium</taxon>
    </lineage>
</organism>
<keyword evidence="2" id="KW-1185">Reference proteome</keyword>